<keyword evidence="1" id="KW-0732">Signal</keyword>
<dbReference type="Proteomes" id="UP000295621">
    <property type="component" value="Unassembled WGS sequence"/>
</dbReference>
<evidence type="ECO:0000313" key="2">
    <source>
        <dbReference type="EMBL" id="TDC46520.1"/>
    </source>
</evidence>
<protein>
    <recommendedName>
        <fullName evidence="4">Secreted protein</fullName>
    </recommendedName>
</protein>
<organism evidence="2 3">
    <name type="scientific">Jiangella ureilytica</name>
    <dbReference type="NCBI Taxonomy" id="2530374"/>
    <lineage>
        <taxon>Bacteria</taxon>
        <taxon>Bacillati</taxon>
        <taxon>Actinomycetota</taxon>
        <taxon>Actinomycetes</taxon>
        <taxon>Jiangellales</taxon>
        <taxon>Jiangellaceae</taxon>
        <taxon>Jiangella</taxon>
    </lineage>
</organism>
<gene>
    <name evidence="2" type="ORF">E1212_26700</name>
</gene>
<feature type="signal peptide" evidence="1">
    <location>
        <begin position="1"/>
        <end position="22"/>
    </location>
</feature>
<dbReference type="OrthoDB" id="5008091at2"/>
<sequence>MRLTSAALALAGLTLASLPAVAAADPPTNPNCLGVVTAQRAVAHHDLGDHASSQEEPRLGLGNVTRLILGEDAHIGDFGAFLGQIDGDDATYCP</sequence>
<reference evidence="2 3" key="1">
    <citation type="submission" date="2019-02" db="EMBL/GenBank/DDBJ databases">
        <title>Draft genome sequences of novel Actinobacteria.</title>
        <authorList>
            <person name="Sahin N."/>
            <person name="Ay H."/>
            <person name="Saygin H."/>
        </authorList>
    </citation>
    <scope>NUCLEOTIDE SEQUENCE [LARGE SCALE GENOMIC DNA]</scope>
    <source>
        <strain evidence="2 3">KC603</strain>
    </source>
</reference>
<dbReference type="AlphaFoldDB" id="A0A4R4RBU9"/>
<feature type="chain" id="PRO_5038605015" description="Secreted protein" evidence="1">
    <location>
        <begin position="23"/>
        <end position="94"/>
    </location>
</feature>
<name>A0A4R4RBU9_9ACTN</name>
<comment type="caution">
    <text evidence="2">The sequence shown here is derived from an EMBL/GenBank/DDBJ whole genome shotgun (WGS) entry which is preliminary data.</text>
</comment>
<evidence type="ECO:0000313" key="3">
    <source>
        <dbReference type="Proteomes" id="UP000295621"/>
    </source>
</evidence>
<evidence type="ECO:0008006" key="4">
    <source>
        <dbReference type="Google" id="ProtNLM"/>
    </source>
</evidence>
<dbReference type="RefSeq" id="WP_131988174.1">
    <property type="nucleotide sequence ID" value="NZ_SMKL01000096.1"/>
</dbReference>
<accession>A0A4R4RBU9</accession>
<proteinExistence type="predicted"/>
<evidence type="ECO:0000256" key="1">
    <source>
        <dbReference type="SAM" id="SignalP"/>
    </source>
</evidence>
<dbReference type="EMBL" id="SMKL01000096">
    <property type="protein sequence ID" value="TDC46520.1"/>
    <property type="molecule type" value="Genomic_DNA"/>
</dbReference>
<keyword evidence="3" id="KW-1185">Reference proteome</keyword>